<protein>
    <submittedName>
        <fullName evidence="1">Uncharacterized protein</fullName>
    </submittedName>
</protein>
<name>A0A5B8XQA7_9DELT</name>
<evidence type="ECO:0000313" key="2">
    <source>
        <dbReference type="Proteomes" id="UP000321595"/>
    </source>
</evidence>
<reference evidence="1 2" key="1">
    <citation type="submission" date="2019-08" db="EMBL/GenBank/DDBJ databases">
        <authorList>
            <person name="Liang Q."/>
        </authorList>
    </citation>
    <scope>NUCLEOTIDE SEQUENCE [LARGE SCALE GENOMIC DNA]</scope>
    <source>
        <strain evidence="1 2">V1718</strain>
    </source>
</reference>
<dbReference type="KEGG" id="bbae:FRD01_10760"/>
<keyword evidence="2" id="KW-1185">Reference proteome</keyword>
<dbReference type="Proteomes" id="UP000321595">
    <property type="component" value="Chromosome"/>
</dbReference>
<dbReference type="PROSITE" id="PS51257">
    <property type="entry name" value="PROKAR_LIPOPROTEIN"/>
    <property type="match status" value="1"/>
</dbReference>
<dbReference type="AlphaFoldDB" id="A0A5B8XQA7"/>
<gene>
    <name evidence="1" type="ORF">FRD01_10760</name>
</gene>
<accession>A0A5B8XQA7</accession>
<organism evidence="1 2">
    <name type="scientific">Microvenator marinus</name>
    <dbReference type="NCBI Taxonomy" id="2600177"/>
    <lineage>
        <taxon>Bacteria</taxon>
        <taxon>Deltaproteobacteria</taxon>
        <taxon>Bradymonadales</taxon>
        <taxon>Microvenatoraceae</taxon>
        <taxon>Microvenator</taxon>
    </lineage>
</organism>
<dbReference type="EMBL" id="CP042467">
    <property type="protein sequence ID" value="QED27705.1"/>
    <property type="molecule type" value="Genomic_DNA"/>
</dbReference>
<sequence>MSRYAAILLAALLLVAGCKKESSTPVPATSDLVLYAQTLGSLVRSADALATRTDSRWRLVSFKEAVFRNVGLDIYSKEFWDLIDIDFEKPSTLFSDEGIWVIRGTRDKEKSFDAWLEPKAKAGTYKVEVLKAGDFDVQIISTPQDPSAIFARAVSGDQVSWIPGPRLAPGAEWTSASLAKSFEAWSALESAGSWRSKPWTTDFQTPDDTWPIVGGFRTKSFIEDKTGTDHAEGLWSRMRNQFGPMGVKIGWRSPAQVEILVRTHVDLSEPSFVKEIQGASNLNPEIGGLVVPGVLGVARLSVNPKKTFDLVRSGLPPEQRVELDRFLAQLDETLAIDLVKDVLDNLPGHFIAIIYGFDVKQLQAEGASLYSNLFFLRATREALYVPLKQSSVMENVLDAWTQISPHLSRQRVENSVQYAWVKDNILSWAILLNQDHMIVVDSTAAFDRALAYQRNPRAIPVADPLIAELLETPNRTGMVLDARGLANLVATGDEPVEWIEEYLGPFRQMQIIGDSLGGAKGEIRLKLELDEAAKAASK</sequence>
<dbReference type="OrthoDB" id="5499776at2"/>
<proteinExistence type="predicted"/>
<dbReference type="RefSeq" id="WP_146959480.1">
    <property type="nucleotide sequence ID" value="NZ_CP042467.1"/>
</dbReference>
<evidence type="ECO:0000313" key="1">
    <source>
        <dbReference type="EMBL" id="QED27705.1"/>
    </source>
</evidence>